<dbReference type="InterPro" id="IPR013783">
    <property type="entry name" value="Ig-like_fold"/>
</dbReference>
<dbReference type="PANTHER" id="PTHR12080">
    <property type="entry name" value="SIGNALING LYMPHOCYTIC ACTIVATION MOLECULE"/>
    <property type="match status" value="1"/>
</dbReference>
<evidence type="ECO:0000256" key="2">
    <source>
        <dbReference type="ARBA" id="ARBA00022729"/>
    </source>
</evidence>
<evidence type="ECO:0000256" key="3">
    <source>
        <dbReference type="ARBA" id="ARBA00023136"/>
    </source>
</evidence>
<reference evidence="7 8" key="1">
    <citation type="submission" date="2018-11" db="EMBL/GenBank/DDBJ databases">
        <authorList>
            <person name="Lopez-Roques C."/>
            <person name="Donnadieu C."/>
            <person name="Bouchez O."/>
            <person name="Klopp C."/>
            <person name="Cabau C."/>
            <person name="Zahm M."/>
        </authorList>
    </citation>
    <scope>NUCLEOTIDE SEQUENCE [LARGE SCALE GENOMIC DNA]</scope>
    <source>
        <strain evidence="7">RS831</strain>
        <tissue evidence="7">Whole body</tissue>
    </source>
</reference>
<dbReference type="Gene3D" id="2.60.40.10">
    <property type="entry name" value="Immunoglobulins"/>
    <property type="match status" value="2"/>
</dbReference>
<evidence type="ECO:0000256" key="4">
    <source>
        <dbReference type="ARBA" id="ARBA00023180"/>
    </source>
</evidence>
<name>A0A3S2N8L8_ORYJA</name>
<feature type="region of interest" description="Disordered" evidence="5">
    <location>
        <begin position="205"/>
        <end position="236"/>
    </location>
</feature>
<feature type="signal peptide" evidence="6">
    <location>
        <begin position="1"/>
        <end position="22"/>
    </location>
</feature>
<evidence type="ECO:0000313" key="7">
    <source>
        <dbReference type="EMBL" id="RVE76778.1"/>
    </source>
</evidence>
<dbReference type="OrthoDB" id="9835793at2759"/>
<keyword evidence="4" id="KW-0325">Glycoprotein</keyword>
<dbReference type="InterPro" id="IPR015631">
    <property type="entry name" value="CD2/SLAM_rcpt"/>
</dbReference>
<accession>A0A3S2N8L8</accession>
<evidence type="ECO:0000256" key="6">
    <source>
        <dbReference type="SAM" id="SignalP"/>
    </source>
</evidence>
<dbReference type="Proteomes" id="UP000283210">
    <property type="component" value="Chromosome 1"/>
</dbReference>
<dbReference type="GO" id="GO:0016020">
    <property type="term" value="C:membrane"/>
    <property type="evidence" value="ECO:0007669"/>
    <property type="project" value="UniProtKB-SubCell"/>
</dbReference>
<keyword evidence="8" id="KW-1185">Reference proteome</keyword>
<dbReference type="AlphaFoldDB" id="A0A3S2N8L8"/>
<gene>
    <name evidence="7" type="ORF">OJAV_G00011920</name>
</gene>
<sequence>MMMRMKLEAVVFTVMLLAASEGLKTISSVVGGNVTLPDPVPEEGFLLRKLTIIAQVFEKKLRIYEETSRNRIVWDQTSGLFTITELQKSDSGVYNIDSKRGKVFSVYYNLTVYDPAAPPAVWRLNSSSDSCWLLCSVDRLSSLSWFRGTQQLDRRDSVLLWGSPYPGRRLTSSFRCESSNPADESSVDVDVETFCSQAVEQEAAASTMQSDEESVESSSSDLLTRENEAPPIAKESGAPSFVSCFILTCPPNVQERRISVQISRRS</sequence>
<organism evidence="7 8">
    <name type="scientific">Oryzias javanicus</name>
    <name type="common">Javanese ricefish</name>
    <name type="synonym">Aplocheilus javanicus</name>
    <dbReference type="NCBI Taxonomy" id="123683"/>
    <lineage>
        <taxon>Eukaryota</taxon>
        <taxon>Metazoa</taxon>
        <taxon>Chordata</taxon>
        <taxon>Craniata</taxon>
        <taxon>Vertebrata</taxon>
        <taxon>Euteleostomi</taxon>
        <taxon>Actinopterygii</taxon>
        <taxon>Neopterygii</taxon>
        <taxon>Teleostei</taxon>
        <taxon>Neoteleostei</taxon>
        <taxon>Acanthomorphata</taxon>
        <taxon>Ovalentaria</taxon>
        <taxon>Atherinomorphae</taxon>
        <taxon>Beloniformes</taxon>
        <taxon>Adrianichthyidae</taxon>
        <taxon>Oryziinae</taxon>
        <taxon>Oryzias</taxon>
    </lineage>
</organism>
<evidence type="ECO:0000313" key="8">
    <source>
        <dbReference type="Proteomes" id="UP000283210"/>
    </source>
</evidence>
<comment type="subcellular location">
    <subcellularLocation>
        <location evidence="1">Membrane</location>
    </subcellularLocation>
</comment>
<dbReference type="EMBL" id="CM012437">
    <property type="protein sequence ID" value="RVE76778.1"/>
    <property type="molecule type" value="Genomic_DNA"/>
</dbReference>
<keyword evidence="2 6" id="KW-0732">Signal</keyword>
<reference evidence="7 8" key="2">
    <citation type="submission" date="2019-01" db="EMBL/GenBank/DDBJ databases">
        <title>A chromosome length genome reference of the Java medaka (oryzias javanicus).</title>
        <authorList>
            <person name="Herpin A."/>
            <person name="Takehana Y."/>
            <person name="Naruse K."/>
            <person name="Ansai S."/>
            <person name="Kawaguchi M."/>
        </authorList>
    </citation>
    <scope>NUCLEOTIDE SEQUENCE [LARGE SCALE GENOMIC DNA]</scope>
    <source>
        <strain evidence="7">RS831</strain>
        <tissue evidence="7">Whole body</tissue>
    </source>
</reference>
<dbReference type="InterPro" id="IPR036179">
    <property type="entry name" value="Ig-like_dom_sf"/>
</dbReference>
<dbReference type="PANTHER" id="PTHR12080:SF55">
    <property type="entry name" value="LYMPHOCYTE FUNCTION-ASSOCIATED ANTIGEN 3"/>
    <property type="match status" value="1"/>
</dbReference>
<feature type="chain" id="PRO_5018675855" description="Ig-like domain-containing protein" evidence="6">
    <location>
        <begin position="23"/>
        <end position="266"/>
    </location>
</feature>
<protein>
    <recommendedName>
        <fullName evidence="9">Ig-like domain-containing protein</fullName>
    </recommendedName>
</protein>
<dbReference type="SUPFAM" id="SSF48726">
    <property type="entry name" value="Immunoglobulin"/>
    <property type="match status" value="1"/>
</dbReference>
<keyword evidence="3" id="KW-0472">Membrane</keyword>
<proteinExistence type="predicted"/>
<evidence type="ECO:0000256" key="1">
    <source>
        <dbReference type="ARBA" id="ARBA00004370"/>
    </source>
</evidence>
<evidence type="ECO:0008006" key="9">
    <source>
        <dbReference type="Google" id="ProtNLM"/>
    </source>
</evidence>
<evidence type="ECO:0000256" key="5">
    <source>
        <dbReference type="SAM" id="MobiDB-lite"/>
    </source>
</evidence>